<dbReference type="Gene3D" id="1.10.287.470">
    <property type="entry name" value="Helix hairpin bin"/>
    <property type="match status" value="1"/>
</dbReference>
<dbReference type="STRING" id="1114924.SAMN05216258_108272"/>
<gene>
    <name evidence="3" type="ORF">SAMN05216258_108272</name>
</gene>
<comment type="subcellular location">
    <subcellularLocation>
        <location evidence="1">Cell envelope</location>
    </subcellularLocation>
</comment>
<organism evidence="3 4">
    <name type="scientific">Albimonas pacifica</name>
    <dbReference type="NCBI Taxonomy" id="1114924"/>
    <lineage>
        <taxon>Bacteria</taxon>
        <taxon>Pseudomonadati</taxon>
        <taxon>Pseudomonadota</taxon>
        <taxon>Alphaproteobacteria</taxon>
        <taxon>Rhodobacterales</taxon>
        <taxon>Paracoccaceae</taxon>
        <taxon>Albimonas</taxon>
    </lineage>
</organism>
<protein>
    <submittedName>
        <fullName evidence="3">Multidrug resistance efflux pump</fullName>
    </submittedName>
</protein>
<evidence type="ECO:0000256" key="2">
    <source>
        <dbReference type="SAM" id="Coils"/>
    </source>
</evidence>
<evidence type="ECO:0000313" key="4">
    <source>
        <dbReference type="Proteomes" id="UP000199377"/>
    </source>
</evidence>
<proteinExistence type="predicted"/>
<keyword evidence="2" id="KW-0175">Coiled coil</keyword>
<dbReference type="PANTHER" id="PTHR30386">
    <property type="entry name" value="MEMBRANE FUSION SUBUNIT OF EMRAB-TOLC MULTIDRUG EFFLUX PUMP"/>
    <property type="match status" value="1"/>
</dbReference>
<feature type="coiled-coil region" evidence="2">
    <location>
        <begin position="79"/>
        <end position="201"/>
    </location>
</feature>
<dbReference type="OrthoDB" id="7477732at2"/>
<dbReference type="AlphaFoldDB" id="A0A1I3K2N5"/>
<dbReference type="GO" id="GO:0030313">
    <property type="term" value="C:cell envelope"/>
    <property type="evidence" value="ECO:0007669"/>
    <property type="project" value="UniProtKB-SubCell"/>
</dbReference>
<evidence type="ECO:0000313" key="3">
    <source>
        <dbReference type="EMBL" id="SFI66789.1"/>
    </source>
</evidence>
<dbReference type="PANTHER" id="PTHR30386:SF19">
    <property type="entry name" value="MULTIDRUG EXPORT PROTEIN EMRA-RELATED"/>
    <property type="match status" value="1"/>
</dbReference>
<accession>A0A1I3K2N5</accession>
<dbReference type="Proteomes" id="UP000199377">
    <property type="component" value="Unassembled WGS sequence"/>
</dbReference>
<evidence type="ECO:0000256" key="1">
    <source>
        <dbReference type="ARBA" id="ARBA00004196"/>
    </source>
</evidence>
<dbReference type="InterPro" id="IPR050739">
    <property type="entry name" value="MFP"/>
</dbReference>
<name>A0A1I3K2N5_9RHOB</name>
<sequence length="397" mass="43318">MKWIRVVGGFVIALGALWVILGEQLAGASADAVLNARLTTVRAPIAGDLTLARRELGTFVEQGEPLGSLSDPRADTVRLDDLVLERAVAQSEIDRLTAEIAAHEEAIAALETRARDYGVRRQRQLEAQLEQRHAQARALEATLEEARGALSRSTELQSRGIETAANFDRYRAAARVAERQLEAAQADIEVAQIELSSARRGVFLGEGYNDAPYSEQRISELSVQMRLLNAQLAGERSRIAAIEARVDAERRRVNDLRTADLNANARGRVWSMLAADGERVQRGQDVMRLVDCASTIVTLSVAESVYNTLAIGDAAEFRPSGSDRVFAGTVLRLAGSGAATIYQNLAVAPSQRHLERYDVALQAPGLVDDDEMGCAVGRTGRVFFETRPLDGLRRLFD</sequence>
<feature type="coiled-coil region" evidence="2">
    <location>
        <begin position="225"/>
        <end position="259"/>
    </location>
</feature>
<dbReference type="EMBL" id="FOQH01000008">
    <property type="protein sequence ID" value="SFI66789.1"/>
    <property type="molecule type" value="Genomic_DNA"/>
</dbReference>
<keyword evidence="4" id="KW-1185">Reference proteome</keyword>
<reference evidence="3 4" key="1">
    <citation type="submission" date="2016-10" db="EMBL/GenBank/DDBJ databases">
        <authorList>
            <person name="de Groot N.N."/>
        </authorList>
    </citation>
    <scope>NUCLEOTIDE SEQUENCE [LARGE SCALE GENOMIC DNA]</scope>
    <source>
        <strain evidence="3 4">CGMCC 1.11030</strain>
    </source>
</reference>
<dbReference type="RefSeq" id="WP_092862040.1">
    <property type="nucleotide sequence ID" value="NZ_FOQH01000008.1"/>
</dbReference>